<evidence type="ECO:0000313" key="1">
    <source>
        <dbReference type="EMBL" id="MUV03317.1"/>
    </source>
</evidence>
<gene>
    <name evidence="1" type="ORF">GN157_06300</name>
</gene>
<evidence type="ECO:0000313" key="2">
    <source>
        <dbReference type="Proteomes" id="UP000433945"/>
    </source>
</evidence>
<dbReference type="Proteomes" id="UP000433945">
    <property type="component" value="Unassembled WGS sequence"/>
</dbReference>
<accession>A0A6N8HEE6</accession>
<dbReference type="EMBL" id="WOWP01000017">
    <property type="protein sequence ID" value="MUV03317.1"/>
    <property type="molecule type" value="Genomic_DNA"/>
</dbReference>
<dbReference type="OrthoDB" id="1261223at2"/>
<protein>
    <recommendedName>
        <fullName evidence="3">DUF3887 domain-containing protein</fullName>
    </recommendedName>
</protein>
<name>A0A6N8HEE6_9FLAO</name>
<proteinExistence type="predicted"/>
<evidence type="ECO:0008006" key="3">
    <source>
        <dbReference type="Google" id="ProtNLM"/>
    </source>
</evidence>
<reference evidence="1 2" key="1">
    <citation type="submission" date="2019-12" db="EMBL/GenBank/DDBJ databases">
        <authorList>
            <person name="Sun J.-Q."/>
        </authorList>
    </citation>
    <scope>NUCLEOTIDE SEQUENCE [LARGE SCALE GENOMIC DNA]</scope>
    <source>
        <strain evidence="1 2">JCM 17928</strain>
    </source>
</reference>
<keyword evidence="2" id="KW-1185">Reference proteome</keyword>
<dbReference type="AlphaFoldDB" id="A0A6N8HEE6"/>
<organism evidence="1 2">
    <name type="scientific">Flavobacterium rakeshii</name>
    <dbReference type="NCBI Taxonomy" id="1038845"/>
    <lineage>
        <taxon>Bacteria</taxon>
        <taxon>Pseudomonadati</taxon>
        <taxon>Bacteroidota</taxon>
        <taxon>Flavobacteriia</taxon>
        <taxon>Flavobacteriales</taxon>
        <taxon>Flavobacteriaceae</taxon>
        <taxon>Flavobacterium</taxon>
    </lineage>
</organism>
<comment type="caution">
    <text evidence="1">The sequence shown here is derived from an EMBL/GenBank/DDBJ whole genome shotgun (WGS) entry which is preliminary data.</text>
</comment>
<dbReference type="RefSeq" id="WP_157482247.1">
    <property type="nucleotide sequence ID" value="NZ_WOWP01000017.1"/>
</dbReference>
<sequence length="89" mass="10178">MIEPEKAVEIVKEYLDRNKITDVTVLERVQTATEIIPHGAMKGKELTVHTVCYEDNYLYVTSAVFITVNAEDGTLLYGINSTRFFEFDE</sequence>